<feature type="domain" description="Cyclin-like" evidence="8">
    <location>
        <begin position="78"/>
        <end position="162"/>
    </location>
</feature>
<keyword evidence="11" id="KW-1185">Reference proteome</keyword>
<name>A0A835J6N3_9ROSI</name>
<dbReference type="Gene3D" id="1.10.472.10">
    <property type="entry name" value="Cyclin-like"/>
    <property type="match status" value="2"/>
</dbReference>
<dbReference type="PANTHER" id="PTHR10177">
    <property type="entry name" value="CYCLINS"/>
    <property type="match status" value="1"/>
</dbReference>
<evidence type="ECO:0000256" key="7">
    <source>
        <dbReference type="RuleBase" id="RU000383"/>
    </source>
</evidence>
<feature type="domain" description="Cyclin-like" evidence="8">
    <location>
        <begin position="175"/>
        <end position="265"/>
    </location>
</feature>
<dbReference type="SUPFAM" id="SSF47954">
    <property type="entry name" value="Cyclin-like"/>
    <property type="match status" value="2"/>
</dbReference>
<evidence type="ECO:0000256" key="4">
    <source>
        <dbReference type="ARBA" id="ARBA00023127"/>
    </source>
</evidence>
<dbReference type="EMBL" id="JADGMS010000019">
    <property type="protein sequence ID" value="KAF9661825.1"/>
    <property type="molecule type" value="Genomic_DNA"/>
</dbReference>
<feature type="domain" description="Cyclin C-terminal" evidence="9">
    <location>
        <begin position="171"/>
        <end position="299"/>
    </location>
</feature>
<dbReference type="SMART" id="SM01332">
    <property type="entry name" value="Cyclin_C"/>
    <property type="match status" value="1"/>
</dbReference>
<dbReference type="InterPro" id="IPR036915">
    <property type="entry name" value="Cyclin-like_sf"/>
</dbReference>
<proteinExistence type="inferred from homology"/>
<organism evidence="10 11">
    <name type="scientific">Salix dunnii</name>
    <dbReference type="NCBI Taxonomy" id="1413687"/>
    <lineage>
        <taxon>Eukaryota</taxon>
        <taxon>Viridiplantae</taxon>
        <taxon>Streptophyta</taxon>
        <taxon>Embryophyta</taxon>
        <taxon>Tracheophyta</taxon>
        <taxon>Spermatophyta</taxon>
        <taxon>Magnoliopsida</taxon>
        <taxon>eudicotyledons</taxon>
        <taxon>Gunneridae</taxon>
        <taxon>Pentapetalae</taxon>
        <taxon>rosids</taxon>
        <taxon>fabids</taxon>
        <taxon>Malpighiales</taxon>
        <taxon>Salicaceae</taxon>
        <taxon>Saliceae</taxon>
        <taxon>Salix</taxon>
    </lineage>
</organism>
<dbReference type="InterPro" id="IPR013763">
    <property type="entry name" value="Cyclin-like_dom"/>
</dbReference>
<dbReference type="AlphaFoldDB" id="A0A835J6N3"/>
<dbReference type="InterPro" id="IPR006671">
    <property type="entry name" value="Cyclin_N"/>
</dbReference>
<dbReference type="OrthoDB" id="306099at2759"/>
<reference evidence="10 11" key="1">
    <citation type="submission" date="2020-10" db="EMBL/GenBank/DDBJ databases">
        <title>Plant Genome Project.</title>
        <authorList>
            <person name="Zhang R.-G."/>
        </authorList>
    </citation>
    <scope>NUCLEOTIDE SEQUENCE [LARGE SCALE GENOMIC DNA]</scope>
    <source>
        <strain evidence="10">FAFU-HL-1</strain>
        <tissue evidence="10">Leaf</tissue>
    </source>
</reference>
<keyword evidence="5" id="KW-0131">Cell cycle</keyword>
<accession>A0A835J6N3</accession>
<evidence type="ECO:0000256" key="6">
    <source>
        <dbReference type="ARBA" id="ARBA00032263"/>
    </source>
</evidence>
<dbReference type="FunFam" id="1.10.472.10:FF:000040">
    <property type="entry name" value="D6-type cyclin"/>
    <property type="match status" value="1"/>
</dbReference>
<dbReference type="FunFam" id="1.10.472.10:FF:000060">
    <property type="entry name" value="D6-type cyclin"/>
    <property type="match status" value="1"/>
</dbReference>
<sequence>MYSTPSLLYLSSKLNSELQTESSMDFDLENPLTNTHELHFDTIPSLFLIEPDHMPSKDYSKTLKEMDFDHSFRREAIASVLRVSCNFDPSLSYLAVNYLDRFLSSQGIPQPKPWVFKLLAVACVSLAAKMKEAEFYITDIQGDGGFVFDTQTIQKMEVLILGALNWRMRSITPFSFISFFISLFKPNDPPPLREALKARACEIIFKAQNDINLLEFRPSLTAASALLYACHELFPMQFLCFRKAISNCSCVNKENLLRCYNAMQETAMDGYESQFDMVSSSDTPVNVLDRHFSSSESENTGGTAVTISTNGTSKIWAGKDIKRRKISAFCNNQTAQLSRMQQQC</sequence>
<dbReference type="InterPro" id="IPR039361">
    <property type="entry name" value="Cyclin"/>
</dbReference>
<dbReference type="InterPro" id="IPR004367">
    <property type="entry name" value="Cyclin_C-dom"/>
</dbReference>
<comment type="similarity">
    <text evidence="1">Belongs to the cyclin family. Cyclin D subfamily.</text>
</comment>
<evidence type="ECO:0000256" key="3">
    <source>
        <dbReference type="ARBA" id="ARBA00022618"/>
    </source>
</evidence>
<dbReference type="Pfam" id="PF00134">
    <property type="entry name" value="Cyclin_N"/>
    <property type="match status" value="1"/>
</dbReference>
<dbReference type="GO" id="GO:0051301">
    <property type="term" value="P:cell division"/>
    <property type="evidence" value="ECO:0007669"/>
    <property type="project" value="UniProtKB-KW"/>
</dbReference>
<evidence type="ECO:0000256" key="2">
    <source>
        <dbReference type="ARBA" id="ARBA00011177"/>
    </source>
</evidence>
<gene>
    <name evidence="10" type="ORF">SADUNF_Sadunf19G0109100</name>
</gene>
<protein>
    <recommendedName>
        <fullName evidence="6">B-like cyclin</fullName>
    </recommendedName>
</protein>
<comment type="caution">
    <text evidence="10">The sequence shown here is derived from an EMBL/GenBank/DDBJ whole genome shotgun (WGS) entry which is preliminary data.</text>
</comment>
<evidence type="ECO:0000313" key="11">
    <source>
        <dbReference type="Proteomes" id="UP000657918"/>
    </source>
</evidence>
<dbReference type="SMART" id="SM00385">
    <property type="entry name" value="CYCLIN"/>
    <property type="match status" value="2"/>
</dbReference>
<evidence type="ECO:0000256" key="1">
    <source>
        <dbReference type="ARBA" id="ARBA00009065"/>
    </source>
</evidence>
<evidence type="ECO:0000313" key="10">
    <source>
        <dbReference type="EMBL" id="KAF9661825.1"/>
    </source>
</evidence>
<dbReference type="CDD" id="cd20544">
    <property type="entry name" value="CYCLIN_AtCycD-like_rpt2"/>
    <property type="match status" value="1"/>
</dbReference>
<keyword evidence="4 7" id="KW-0195">Cyclin</keyword>
<dbReference type="Pfam" id="PF02984">
    <property type="entry name" value="Cyclin_C"/>
    <property type="match status" value="1"/>
</dbReference>
<evidence type="ECO:0000259" key="9">
    <source>
        <dbReference type="SMART" id="SM01332"/>
    </source>
</evidence>
<evidence type="ECO:0000256" key="5">
    <source>
        <dbReference type="ARBA" id="ARBA00023306"/>
    </source>
</evidence>
<evidence type="ECO:0000259" key="8">
    <source>
        <dbReference type="SMART" id="SM00385"/>
    </source>
</evidence>
<comment type="subunit">
    <text evidence="2">Interacts with the CDC2 protein kinase to form a serine/threonine kinase holoenzyme complex also known as maturation promoting factor (MPF). The cyclin subunit imparts substrate specificity to the complex.</text>
</comment>
<dbReference type="Proteomes" id="UP000657918">
    <property type="component" value="Unassembled WGS sequence"/>
</dbReference>
<keyword evidence="3" id="KW-0132">Cell division</keyword>